<reference evidence="4 5" key="1">
    <citation type="submission" date="2019-03" db="EMBL/GenBank/DDBJ databases">
        <title>Roseomonas sp. a novel Roseomonas species isolated from Sea whip Gorgonian.</title>
        <authorList>
            <person name="Li F."/>
            <person name="Pan X."/>
            <person name="Huang S."/>
            <person name="Li Z."/>
            <person name="Meng B."/>
        </authorList>
    </citation>
    <scope>NUCLEOTIDE SEQUENCE [LARGE SCALE GENOMIC DNA]</scope>
    <source>
        <strain evidence="4 5">M0104</strain>
    </source>
</reference>
<evidence type="ECO:0000256" key="2">
    <source>
        <dbReference type="PIRSR" id="PIRSR640198-2"/>
    </source>
</evidence>
<feature type="active site" evidence="1">
    <location>
        <position position="204"/>
    </location>
</feature>
<keyword evidence="2" id="KW-0547">Nucleotide-binding</keyword>
<dbReference type="AlphaFoldDB" id="A0A845B814"/>
<name>A0A845B814_9PROT</name>
<dbReference type="InterPro" id="IPR040198">
    <property type="entry name" value="Fido_containing"/>
</dbReference>
<dbReference type="SUPFAM" id="SSF140931">
    <property type="entry name" value="Fic-like"/>
    <property type="match status" value="1"/>
</dbReference>
<dbReference type="InterPro" id="IPR003812">
    <property type="entry name" value="Fido"/>
</dbReference>
<dbReference type="PANTHER" id="PTHR13504">
    <property type="entry name" value="FIDO DOMAIN-CONTAINING PROTEIN DDB_G0283145"/>
    <property type="match status" value="1"/>
</dbReference>
<feature type="binding site" evidence="2">
    <location>
        <begin position="246"/>
        <end position="247"/>
    </location>
    <ligand>
        <name>ATP</name>
        <dbReference type="ChEBI" id="CHEBI:30616"/>
    </ligand>
</feature>
<sequence length="398" mass="44896">MPEHRTYERTHPWITFEVDNRKLPPTTWMAFGEIQSKCEHIAGAPLRPEVQKHLHSIFLAKGLMATAAIEGNTLSEEEVGKRIAGDLKLPPSKEYLGKEIDNVLAAANGLWNDVGKPLTVDDLKRYNAQILDGLQVEPPAVPGEIREHSVTVGRYRGAPAQDCEFLLEKMCEWLNEEFKPQPGMALIYGVMKAIFAHLYIAWIHPFGDGNGRTARMVEVRLLLEAGAPSSAAHLLSNYYNQTRSEYYRQLDHASKSGGDVSKFITYACEGLRDQLRDQISLIRGEHFDVTWSNYVHESFKDEKTSTSRRRRMLALAISNNWDGVDLRNVRGLSPQIAEEYAGKSTKTIQRDLLELINMKIITISDRKYKPNIKALSSFLPAVLPEGQPKISRLELNGT</sequence>
<protein>
    <submittedName>
        <fullName evidence="4">Fic family protein</fullName>
    </submittedName>
</protein>
<organism evidence="4 5">
    <name type="scientific">Teichococcus coralli</name>
    <dbReference type="NCBI Taxonomy" id="2545983"/>
    <lineage>
        <taxon>Bacteria</taxon>
        <taxon>Pseudomonadati</taxon>
        <taxon>Pseudomonadota</taxon>
        <taxon>Alphaproteobacteria</taxon>
        <taxon>Acetobacterales</taxon>
        <taxon>Roseomonadaceae</taxon>
        <taxon>Roseomonas</taxon>
    </lineage>
</organism>
<feature type="binding site" evidence="2">
    <location>
        <begin position="208"/>
        <end position="215"/>
    </location>
    <ligand>
        <name>ATP</name>
        <dbReference type="ChEBI" id="CHEBI:30616"/>
    </ligand>
</feature>
<accession>A0A845B814</accession>
<evidence type="ECO:0000259" key="3">
    <source>
        <dbReference type="PROSITE" id="PS51459"/>
    </source>
</evidence>
<keyword evidence="2" id="KW-0067">ATP-binding</keyword>
<evidence type="ECO:0000313" key="4">
    <source>
        <dbReference type="EMBL" id="MXP63773.1"/>
    </source>
</evidence>
<dbReference type="PROSITE" id="PS51459">
    <property type="entry name" value="FIDO"/>
    <property type="match status" value="1"/>
</dbReference>
<dbReference type="EMBL" id="SNVJ01000007">
    <property type="protein sequence ID" value="MXP63773.1"/>
    <property type="molecule type" value="Genomic_DNA"/>
</dbReference>
<proteinExistence type="predicted"/>
<dbReference type="GO" id="GO:0005524">
    <property type="term" value="F:ATP binding"/>
    <property type="evidence" value="ECO:0007669"/>
    <property type="project" value="UniProtKB-KW"/>
</dbReference>
<feature type="domain" description="Fido" evidence="3">
    <location>
        <begin position="118"/>
        <end position="269"/>
    </location>
</feature>
<keyword evidence="5" id="KW-1185">Reference proteome</keyword>
<dbReference type="InterPro" id="IPR036597">
    <property type="entry name" value="Fido-like_dom_sf"/>
</dbReference>
<dbReference type="Proteomes" id="UP000460715">
    <property type="component" value="Unassembled WGS sequence"/>
</dbReference>
<dbReference type="Pfam" id="PF02661">
    <property type="entry name" value="Fic"/>
    <property type="match status" value="1"/>
</dbReference>
<dbReference type="PANTHER" id="PTHR13504:SF38">
    <property type="entry name" value="FIDO DOMAIN-CONTAINING PROTEIN"/>
    <property type="match status" value="1"/>
</dbReference>
<dbReference type="Gene3D" id="1.10.3290.10">
    <property type="entry name" value="Fido-like domain"/>
    <property type="match status" value="1"/>
</dbReference>
<gene>
    <name evidence="4" type="ORF">E0493_10475</name>
</gene>
<evidence type="ECO:0000256" key="1">
    <source>
        <dbReference type="PIRSR" id="PIRSR640198-1"/>
    </source>
</evidence>
<evidence type="ECO:0000313" key="5">
    <source>
        <dbReference type="Proteomes" id="UP000460715"/>
    </source>
</evidence>
<comment type="caution">
    <text evidence="4">The sequence shown here is derived from an EMBL/GenBank/DDBJ whole genome shotgun (WGS) entry which is preliminary data.</text>
</comment>